<organism evidence="1 2">
    <name type="scientific">Aliikangiella maris</name>
    <dbReference type="NCBI Taxonomy" id="3162458"/>
    <lineage>
        <taxon>Bacteria</taxon>
        <taxon>Pseudomonadati</taxon>
        <taxon>Pseudomonadota</taxon>
        <taxon>Gammaproteobacteria</taxon>
        <taxon>Oceanospirillales</taxon>
        <taxon>Pleioneaceae</taxon>
        <taxon>Aliikangiella</taxon>
    </lineage>
</organism>
<protein>
    <submittedName>
        <fullName evidence="1">Efflux RND transporter periplasmic adaptor subunit</fullName>
    </submittedName>
</protein>
<dbReference type="NCBIfam" id="TIGR01730">
    <property type="entry name" value="RND_mfp"/>
    <property type="match status" value="1"/>
</dbReference>
<comment type="caution">
    <text evidence="1">The sequence shown here is derived from an EMBL/GenBank/DDBJ whole genome shotgun (WGS) entry which is preliminary data.</text>
</comment>
<dbReference type="InterPro" id="IPR058625">
    <property type="entry name" value="MdtA-like_BSH"/>
</dbReference>
<dbReference type="Pfam" id="PF25917">
    <property type="entry name" value="BSH_RND"/>
    <property type="match status" value="1"/>
</dbReference>
<dbReference type="PANTHER" id="PTHR30469:SF33">
    <property type="entry name" value="SLR1207 PROTEIN"/>
    <property type="match status" value="1"/>
</dbReference>
<reference evidence="1 2" key="1">
    <citation type="submission" date="2024-06" db="EMBL/GenBank/DDBJ databases">
        <authorList>
            <person name="Li F."/>
        </authorList>
    </citation>
    <scope>NUCLEOTIDE SEQUENCE [LARGE SCALE GENOMIC DNA]</scope>
    <source>
        <strain evidence="1 2">GXAS 311</strain>
    </source>
</reference>
<dbReference type="Gene3D" id="2.40.50.100">
    <property type="match status" value="2"/>
</dbReference>
<dbReference type="InterPro" id="IPR006143">
    <property type="entry name" value="RND_pump_MFP"/>
</dbReference>
<gene>
    <name evidence="1" type="ORF">ABVT43_06025</name>
</gene>
<evidence type="ECO:0000313" key="1">
    <source>
        <dbReference type="EMBL" id="MET1254678.1"/>
    </source>
</evidence>
<name>A0ABV2BSF1_9GAMM</name>
<evidence type="ECO:0000313" key="2">
    <source>
        <dbReference type="Proteomes" id="UP001548189"/>
    </source>
</evidence>
<dbReference type="SUPFAM" id="SSF111369">
    <property type="entry name" value="HlyD-like secretion proteins"/>
    <property type="match status" value="1"/>
</dbReference>
<dbReference type="EMBL" id="JBEVCJ010000005">
    <property type="protein sequence ID" value="MET1254678.1"/>
    <property type="molecule type" value="Genomic_DNA"/>
</dbReference>
<dbReference type="PANTHER" id="PTHR30469">
    <property type="entry name" value="MULTIDRUG RESISTANCE PROTEIN MDTA"/>
    <property type="match status" value="1"/>
</dbReference>
<dbReference type="Proteomes" id="UP001548189">
    <property type="component" value="Unassembled WGS sequence"/>
</dbReference>
<dbReference type="Gene3D" id="2.40.420.20">
    <property type="match status" value="1"/>
</dbReference>
<accession>A0ABV2BSF1</accession>
<sequence>MKKSIILILILSIVIGVPLAKKYFSNESVKEVQTEQVGLQTIKASILASGQLKHEDEVKLTAEVIGRVTQLFVKEGDKVSKGELVLTIDDQTYRAAEEQQQAAVDQQKVSIEKQKLIVENLHKQWQRKLTLFEKKLLDQDAFDLIHHQLDVAKVDLKAANEILKQNLARLEQAKDQLSKTKIHSPINGIITSLDIKEGETAISSTTNIAGSALMTIANPSSMLAEINVDEADISEISIDQKAEIIAIAFPNDPVNAVVESIASSAKQARGRQSLSFAIKLKLIDSSTIHLRPGMSCRAEVFTRGEKQLLAVPLKAIRVEEDNDKETVENFVFTIENGVAKKVKIKAGISDDAYQEVLSGIEPDIAIITGPDKVLRHLKDGDTVSTIGE</sequence>
<keyword evidence="2" id="KW-1185">Reference proteome</keyword>
<proteinExistence type="predicted"/>
<dbReference type="Gene3D" id="2.40.30.170">
    <property type="match status" value="1"/>
</dbReference>